<dbReference type="Proteomes" id="UP000242642">
    <property type="component" value="Unassembled WGS sequence"/>
</dbReference>
<dbReference type="PROSITE" id="PS01098">
    <property type="entry name" value="LIPASE_GDSL_SER"/>
    <property type="match status" value="1"/>
</dbReference>
<dbReference type="STRING" id="1123402.SAMN02583745_02099"/>
<dbReference type="PANTHER" id="PTHR30383">
    <property type="entry name" value="THIOESTERASE 1/PROTEASE 1/LYSOPHOSPHOLIPASE L1"/>
    <property type="match status" value="1"/>
</dbReference>
<keyword evidence="3" id="KW-1185">Reference proteome</keyword>
<dbReference type="PANTHER" id="PTHR30383:SF24">
    <property type="entry name" value="THIOESTERASE 1_PROTEASE 1_LYSOPHOSPHOLIPASE L1"/>
    <property type="match status" value="1"/>
</dbReference>
<dbReference type="GO" id="GO:0006629">
    <property type="term" value="P:lipid metabolic process"/>
    <property type="evidence" value="ECO:0007669"/>
    <property type="project" value="InterPro"/>
</dbReference>
<dbReference type="SUPFAM" id="SSF52266">
    <property type="entry name" value="SGNH hydrolase"/>
    <property type="match status" value="1"/>
</dbReference>
<dbReference type="CDD" id="cd01822">
    <property type="entry name" value="Lysophospholipase_L1_like"/>
    <property type="match status" value="1"/>
</dbReference>
<dbReference type="AlphaFoldDB" id="A0A1I0DRV7"/>
<dbReference type="Pfam" id="PF13472">
    <property type="entry name" value="Lipase_GDSL_2"/>
    <property type="match status" value="1"/>
</dbReference>
<sequence>MFYKIFCFLDNPNSKLFSTKTPLKSNISNLLLKGLLSMILFLSSIMSSFADEDSRPKLLILGDSLSAGYRLSNEVSWPVLLNNLIGEKTQSSNSSKLNIQIINASISGDTAEQGLARLPNLLETYKPNYILIELGANNGLQGLDTNNLKTTLKSIISDSKAAGAEPILMQIDIPRNYGKRYVDAFSAVYPSIAAELNIPLIPFFMESVVINNAQNGGLWLQDDGIHPTEAAQPFIANWMYDTLISTLKPKE</sequence>
<dbReference type="InterPro" id="IPR051532">
    <property type="entry name" value="Ester_Hydrolysis_Enzymes"/>
</dbReference>
<dbReference type="Gene3D" id="3.40.50.1110">
    <property type="entry name" value="SGNH hydrolase"/>
    <property type="match status" value="1"/>
</dbReference>
<dbReference type="GO" id="GO:0004622">
    <property type="term" value="F:phosphatidylcholine lysophospholipase activity"/>
    <property type="evidence" value="ECO:0007669"/>
    <property type="project" value="TreeGrafter"/>
</dbReference>
<evidence type="ECO:0000259" key="1">
    <source>
        <dbReference type="Pfam" id="PF13472"/>
    </source>
</evidence>
<dbReference type="InterPro" id="IPR036514">
    <property type="entry name" value="SGNH_hydro_sf"/>
</dbReference>
<gene>
    <name evidence="2" type="ORF">SAMN02583745_02099</name>
</gene>
<feature type="domain" description="SGNH hydrolase-type esterase" evidence="1">
    <location>
        <begin position="60"/>
        <end position="231"/>
    </location>
</feature>
<organism evidence="2 3">
    <name type="scientific">Thorsellia anophelis DSM 18579</name>
    <dbReference type="NCBI Taxonomy" id="1123402"/>
    <lineage>
        <taxon>Bacteria</taxon>
        <taxon>Pseudomonadati</taxon>
        <taxon>Pseudomonadota</taxon>
        <taxon>Gammaproteobacteria</taxon>
        <taxon>Enterobacterales</taxon>
        <taxon>Thorselliaceae</taxon>
        <taxon>Thorsellia</taxon>
    </lineage>
</organism>
<protein>
    <submittedName>
        <fullName evidence="2">Acyl-CoA thioesterase-1</fullName>
    </submittedName>
</protein>
<dbReference type="InterPro" id="IPR008265">
    <property type="entry name" value="Lipase_GDSL_AS"/>
</dbReference>
<proteinExistence type="predicted"/>
<reference evidence="3" key="1">
    <citation type="submission" date="2016-10" db="EMBL/GenBank/DDBJ databases">
        <authorList>
            <person name="Varghese N."/>
            <person name="Submissions S."/>
        </authorList>
    </citation>
    <scope>NUCLEOTIDE SEQUENCE [LARGE SCALE GENOMIC DNA]</scope>
    <source>
        <strain evidence="3">DSM 18579</strain>
    </source>
</reference>
<dbReference type="InterPro" id="IPR013830">
    <property type="entry name" value="SGNH_hydro"/>
</dbReference>
<dbReference type="EMBL" id="FOHV01000019">
    <property type="protein sequence ID" value="SET35330.1"/>
    <property type="molecule type" value="Genomic_DNA"/>
</dbReference>
<name>A0A1I0DRV7_9GAMM</name>
<evidence type="ECO:0000313" key="3">
    <source>
        <dbReference type="Proteomes" id="UP000242642"/>
    </source>
</evidence>
<accession>A0A1I0DRV7</accession>
<evidence type="ECO:0000313" key="2">
    <source>
        <dbReference type="EMBL" id="SET35330.1"/>
    </source>
</evidence>